<dbReference type="Proteomes" id="UP000254519">
    <property type="component" value="Unassembled WGS sequence"/>
</dbReference>
<protein>
    <submittedName>
        <fullName evidence="1">Uncharacterized protein</fullName>
    </submittedName>
</protein>
<accession>A0A380C2N7</accession>
<evidence type="ECO:0000313" key="1">
    <source>
        <dbReference type="EMBL" id="SUJ10635.1"/>
    </source>
</evidence>
<organism evidence="1 2">
    <name type="scientific">Sporosarcina pasteurii</name>
    <name type="common">Bacillus pasteurii</name>
    <dbReference type="NCBI Taxonomy" id="1474"/>
    <lineage>
        <taxon>Bacteria</taxon>
        <taxon>Bacillati</taxon>
        <taxon>Bacillota</taxon>
        <taxon>Bacilli</taxon>
        <taxon>Bacillales</taxon>
        <taxon>Caryophanaceae</taxon>
        <taxon>Sporosarcina</taxon>
    </lineage>
</organism>
<dbReference type="AlphaFoldDB" id="A0A380C2N7"/>
<reference evidence="1 2" key="1">
    <citation type="submission" date="2018-06" db="EMBL/GenBank/DDBJ databases">
        <authorList>
            <consortium name="Pathogen Informatics"/>
            <person name="Doyle S."/>
        </authorList>
    </citation>
    <scope>NUCLEOTIDE SEQUENCE [LARGE SCALE GENOMIC DNA]</scope>
    <source>
        <strain evidence="2">ATCC 11859 / DSM 33 / NCIB 8841 / NCTC 4822</strain>
    </source>
</reference>
<keyword evidence="2" id="KW-1185">Reference proteome</keyword>
<name>A0A380C2N7_SPOPA</name>
<dbReference type="OrthoDB" id="2880076at2"/>
<sequence length="151" mass="17866">MVSQSVKELLYDAVYYDESFLAHAIYFAVQKGFVHLEDPESKIPYEQLDYTAILKMRDENQLKMCGVKFYIIPMASKKFALYLAERDDEARAEHRRIYGEVARNVLDMSDKMDTSTYCEETKKWQSFRELKREVVEFPYYAGEIWGRGARL</sequence>
<dbReference type="RefSeq" id="WP_115361839.1">
    <property type="nucleotide sequence ID" value="NZ_CP038012.1"/>
</dbReference>
<evidence type="ECO:0000313" key="2">
    <source>
        <dbReference type="Proteomes" id="UP000254519"/>
    </source>
</evidence>
<proteinExistence type="predicted"/>
<dbReference type="EMBL" id="UGYZ01000002">
    <property type="protein sequence ID" value="SUJ10635.1"/>
    <property type="molecule type" value="Genomic_DNA"/>
</dbReference>
<gene>
    <name evidence="1" type="ORF">NCTC4822_02021</name>
</gene>